<feature type="region of interest" description="Disordered" evidence="1">
    <location>
        <begin position="163"/>
        <end position="199"/>
    </location>
</feature>
<dbReference type="AlphaFoldDB" id="A0AAJ0FD37"/>
<evidence type="ECO:0000313" key="3">
    <source>
        <dbReference type="Proteomes" id="UP001239445"/>
    </source>
</evidence>
<dbReference type="EMBL" id="MU839828">
    <property type="protein sequence ID" value="KAK1758968.1"/>
    <property type="molecule type" value="Genomic_DNA"/>
</dbReference>
<accession>A0AAJ0FD37</accession>
<keyword evidence="3" id="KW-1185">Reference proteome</keyword>
<organism evidence="2 3">
    <name type="scientific">Echria macrotheca</name>
    <dbReference type="NCBI Taxonomy" id="438768"/>
    <lineage>
        <taxon>Eukaryota</taxon>
        <taxon>Fungi</taxon>
        <taxon>Dikarya</taxon>
        <taxon>Ascomycota</taxon>
        <taxon>Pezizomycotina</taxon>
        <taxon>Sordariomycetes</taxon>
        <taxon>Sordariomycetidae</taxon>
        <taxon>Sordariales</taxon>
        <taxon>Schizotheciaceae</taxon>
        <taxon>Echria</taxon>
    </lineage>
</organism>
<feature type="compositionally biased region" description="Low complexity" evidence="1">
    <location>
        <begin position="171"/>
        <end position="192"/>
    </location>
</feature>
<protein>
    <submittedName>
        <fullName evidence="2">Uncharacterized protein</fullName>
    </submittedName>
</protein>
<reference evidence="2" key="1">
    <citation type="submission" date="2023-06" db="EMBL/GenBank/DDBJ databases">
        <title>Genome-scale phylogeny and comparative genomics of the fungal order Sordariales.</title>
        <authorList>
            <consortium name="Lawrence Berkeley National Laboratory"/>
            <person name="Hensen N."/>
            <person name="Bonometti L."/>
            <person name="Westerberg I."/>
            <person name="Brannstrom I.O."/>
            <person name="Guillou S."/>
            <person name="Cros-Aarteil S."/>
            <person name="Calhoun S."/>
            <person name="Haridas S."/>
            <person name="Kuo A."/>
            <person name="Mondo S."/>
            <person name="Pangilinan J."/>
            <person name="Riley R."/>
            <person name="Labutti K."/>
            <person name="Andreopoulos B."/>
            <person name="Lipzen A."/>
            <person name="Chen C."/>
            <person name="Yanf M."/>
            <person name="Daum C."/>
            <person name="Ng V."/>
            <person name="Clum A."/>
            <person name="Steindorff A."/>
            <person name="Ohm R."/>
            <person name="Martin F."/>
            <person name="Silar P."/>
            <person name="Natvig D."/>
            <person name="Lalanne C."/>
            <person name="Gautier V."/>
            <person name="Ament-Velasquez S.L."/>
            <person name="Kruys A."/>
            <person name="Hutchinson M.I."/>
            <person name="Powell A.J."/>
            <person name="Barry K."/>
            <person name="Miller A.N."/>
            <person name="Grigoriev I.V."/>
            <person name="Debuchy R."/>
            <person name="Gladieux P."/>
            <person name="Thoren M.H."/>
            <person name="Johannesson H."/>
        </authorList>
    </citation>
    <scope>NUCLEOTIDE SEQUENCE</scope>
    <source>
        <strain evidence="2">PSN4</strain>
    </source>
</reference>
<evidence type="ECO:0000256" key="1">
    <source>
        <dbReference type="SAM" id="MobiDB-lite"/>
    </source>
</evidence>
<evidence type="ECO:0000313" key="2">
    <source>
        <dbReference type="EMBL" id="KAK1758968.1"/>
    </source>
</evidence>
<name>A0AAJ0FD37_9PEZI</name>
<proteinExistence type="predicted"/>
<comment type="caution">
    <text evidence="2">The sequence shown here is derived from an EMBL/GenBank/DDBJ whole genome shotgun (WGS) entry which is preliminary data.</text>
</comment>
<gene>
    <name evidence="2" type="ORF">QBC47DRAFT_397787</name>
</gene>
<dbReference type="Proteomes" id="UP001239445">
    <property type="component" value="Unassembled WGS sequence"/>
</dbReference>
<sequence>MRYSDNYHRESVEKDIGKWLDPLAGRRQKTMQEDTAFLWEHDIIDCYRTEPVELSLSRSFQTSSPSPAEQSVERLDSISIASYETSDESLPHHGLFVPDSKEGSALRGQHRDIDTTVPEKSLAPSLTDFEIFMAEAEVEDRIQRFMEWQASLNRVHTLTTIGGGPLRRGVAPTPRATPGRRTTTTTAEPKAGTTKRRPRSIGQMIANYIRPFTEARDRVDVRRRVAGTNKRGGKSRG</sequence>